<protein>
    <submittedName>
        <fullName evidence="3">Small ubiquitin-related modifier, SUMO</fullName>
    </submittedName>
</protein>
<dbReference type="VEuPathDB" id="FungiDB:AAP_02278"/>
<dbReference type="AlphaFoldDB" id="A0A168A5H0"/>
<dbReference type="InterPro" id="IPR029071">
    <property type="entry name" value="Ubiquitin-like_domsf"/>
</dbReference>
<feature type="compositionally biased region" description="Polar residues" evidence="1">
    <location>
        <begin position="138"/>
        <end position="150"/>
    </location>
</feature>
<feature type="compositionally biased region" description="Low complexity" evidence="1">
    <location>
        <begin position="226"/>
        <end position="244"/>
    </location>
</feature>
<organism evidence="3 4">
    <name type="scientific">Ascosphaera apis ARSEF 7405</name>
    <dbReference type="NCBI Taxonomy" id="392613"/>
    <lineage>
        <taxon>Eukaryota</taxon>
        <taxon>Fungi</taxon>
        <taxon>Dikarya</taxon>
        <taxon>Ascomycota</taxon>
        <taxon>Pezizomycotina</taxon>
        <taxon>Eurotiomycetes</taxon>
        <taxon>Eurotiomycetidae</taxon>
        <taxon>Onygenales</taxon>
        <taxon>Ascosphaeraceae</taxon>
        <taxon>Ascosphaera</taxon>
    </lineage>
</organism>
<evidence type="ECO:0000313" key="3">
    <source>
        <dbReference type="EMBL" id="KZZ93486.1"/>
    </source>
</evidence>
<feature type="compositionally biased region" description="Basic and acidic residues" evidence="1">
    <location>
        <begin position="161"/>
        <end position="171"/>
    </location>
</feature>
<feature type="compositionally biased region" description="Acidic residues" evidence="1">
    <location>
        <begin position="187"/>
        <end position="206"/>
    </location>
</feature>
<evidence type="ECO:0000313" key="4">
    <source>
        <dbReference type="Proteomes" id="UP000242877"/>
    </source>
</evidence>
<dbReference type="PROSITE" id="PS50053">
    <property type="entry name" value="UBIQUITIN_2"/>
    <property type="match status" value="1"/>
</dbReference>
<accession>A0A168A5H0</accession>
<evidence type="ECO:0000259" key="2">
    <source>
        <dbReference type="PROSITE" id="PS50053"/>
    </source>
</evidence>
<proteinExistence type="predicted"/>
<feature type="compositionally biased region" description="Polar residues" evidence="1">
    <location>
        <begin position="284"/>
        <end position="298"/>
    </location>
</feature>
<dbReference type="InterPro" id="IPR022617">
    <property type="entry name" value="Rad60/SUMO-like_dom"/>
</dbReference>
<feature type="compositionally biased region" description="Basic and acidic residues" evidence="1">
    <location>
        <begin position="266"/>
        <end position="276"/>
    </location>
</feature>
<feature type="compositionally biased region" description="Basic residues" evidence="1">
    <location>
        <begin position="96"/>
        <end position="106"/>
    </location>
</feature>
<dbReference type="Pfam" id="PF11976">
    <property type="entry name" value="Rad60-SLD"/>
    <property type="match status" value="1"/>
</dbReference>
<gene>
    <name evidence="3" type="ORF">AAP_02278</name>
</gene>
<feature type="region of interest" description="Disordered" evidence="1">
    <location>
        <begin position="35"/>
        <end position="303"/>
    </location>
</feature>
<name>A0A168A5H0_9EURO</name>
<sequence length="514" mass="58351">MSFFKRPSWAASASSDKPVRKDFYRRADIFYEKIVASEREEEEGEGEEKKGAKGGKKRKHGDGDGGNQSDADKNDAIITIEEGIDDRQGSKSPQHLSKKPRIRRSLSRSGSKLETKSRSISKSRSRSRSQSRPKEESGAQSPVRETQTVFTFDPDEEFDLESLKKRTRVETPEFTLSRPQSGVICEPQDDPEEGREQDDDDDDPDYVEYGHDDVHGNGGAAAEGDSIINIPSSPEIAAAASPESTIQQNNDEEEDDYDYGSESDEELRKLMRTAHERAKRGRESNSLSRSNSTGLPTHTETEEDQQILHIYITSPIPNSDPLLVHRRMAQNLGDVRKAWCDKNGFPPEMTARVFLTWKDKRVFDATTCRSLGIKKDLQIPDELLSDDEFVPDENVVYVHMIAYTPELWEEYREKKQRWIEGEPDDLEDVEEEEEQRALEPTKRIEIRAAGMPPFTMKITARSTVSDAIQAFKKAKKLSDTSEVVLLFDGDILHPNDEFESLDIEDEDMIDARVQ</sequence>
<feature type="compositionally biased region" description="Acidic residues" evidence="1">
    <location>
        <begin position="250"/>
        <end position="265"/>
    </location>
</feature>
<dbReference type="InterPro" id="IPR000626">
    <property type="entry name" value="Ubiquitin-like_dom"/>
</dbReference>
<dbReference type="EMBL" id="AZGZ01000008">
    <property type="protein sequence ID" value="KZZ93486.1"/>
    <property type="molecule type" value="Genomic_DNA"/>
</dbReference>
<feature type="compositionally biased region" description="Basic residues" evidence="1">
    <location>
        <begin position="119"/>
        <end position="131"/>
    </location>
</feature>
<dbReference type="OrthoDB" id="3365399at2759"/>
<reference evidence="3 4" key="1">
    <citation type="journal article" date="2016" name="Genome Biol. Evol.">
        <title>Divergent and convergent evolution of fungal pathogenicity.</title>
        <authorList>
            <person name="Shang Y."/>
            <person name="Xiao G."/>
            <person name="Zheng P."/>
            <person name="Cen K."/>
            <person name="Zhan S."/>
            <person name="Wang C."/>
        </authorList>
    </citation>
    <scope>NUCLEOTIDE SEQUENCE [LARGE SCALE GENOMIC DNA]</scope>
    <source>
        <strain evidence="3 4">ARSEF 7405</strain>
    </source>
</reference>
<dbReference type="Gene3D" id="3.10.20.90">
    <property type="entry name" value="Phosphatidylinositol 3-kinase Catalytic Subunit, Chain A, domain 1"/>
    <property type="match status" value="1"/>
</dbReference>
<dbReference type="Proteomes" id="UP000242877">
    <property type="component" value="Unassembled WGS sequence"/>
</dbReference>
<dbReference type="SUPFAM" id="SSF54236">
    <property type="entry name" value="Ubiquitin-like"/>
    <property type="match status" value="1"/>
</dbReference>
<evidence type="ECO:0000256" key="1">
    <source>
        <dbReference type="SAM" id="MobiDB-lite"/>
    </source>
</evidence>
<dbReference type="CDD" id="cd17080">
    <property type="entry name" value="Ubl_SLD2_Esc2_like"/>
    <property type="match status" value="1"/>
</dbReference>
<feature type="domain" description="Ubiquitin-like" evidence="2">
    <location>
        <begin position="442"/>
        <end position="514"/>
    </location>
</feature>
<keyword evidence="4" id="KW-1185">Reference proteome</keyword>
<comment type="caution">
    <text evidence="3">The sequence shown here is derived from an EMBL/GenBank/DDBJ whole genome shotgun (WGS) entry which is preliminary data.</text>
</comment>